<protein>
    <submittedName>
        <fullName evidence="3">Clp protease N-terminal domain-containing protein</fullName>
    </submittedName>
</protein>
<sequence length="56" mass="5739">MFRGDHPELGRTTLTAQALAHDLGHPRVGSEHLLLSLASGEGAVATVLAAHGATRA</sequence>
<keyword evidence="3" id="KW-0645">Protease</keyword>
<dbReference type="EMBL" id="JBHTHX010000931">
    <property type="protein sequence ID" value="MFD0887432.1"/>
    <property type="molecule type" value="Genomic_DNA"/>
</dbReference>
<keyword evidence="4" id="KW-1185">Reference proteome</keyword>
<dbReference type="InterPro" id="IPR004176">
    <property type="entry name" value="Clp_R_N"/>
</dbReference>
<feature type="non-terminal residue" evidence="3">
    <location>
        <position position="56"/>
    </location>
</feature>
<organism evidence="3 4">
    <name type="scientific">Streptosporangium algeriense</name>
    <dbReference type="NCBI Taxonomy" id="1682748"/>
    <lineage>
        <taxon>Bacteria</taxon>
        <taxon>Bacillati</taxon>
        <taxon>Actinomycetota</taxon>
        <taxon>Actinomycetes</taxon>
        <taxon>Streptosporangiales</taxon>
        <taxon>Streptosporangiaceae</taxon>
        <taxon>Streptosporangium</taxon>
    </lineage>
</organism>
<comment type="caution">
    <text evidence="3">The sequence shown here is derived from an EMBL/GenBank/DDBJ whole genome shotgun (WGS) entry which is preliminary data.</text>
</comment>
<dbReference type="PROSITE" id="PS51903">
    <property type="entry name" value="CLP_R"/>
    <property type="match status" value="1"/>
</dbReference>
<gene>
    <name evidence="3" type="ORF">ACFQ08_23050</name>
</gene>
<evidence type="ECO:0000313" key="4">
    <source>
        <dbReference type="Proteomes" id="UP001597024"/>
    </source>
</evidence>
<proteinExistence type="predicted"/>
<dbReference type="Proteomes" id="UP001597024">
    <property type="component" value="Unassembled WGS sequence"/>
</dbReference>
<dbReference type="Gene3D" id="1.10.1780.10">
    <property type="entry name" value="Clp, N-terminal domain"/>
    <property type="match status" value="1"/>
</dbReference>
<keyword evidence="3" id="KW-0378">Hydrolase</keyword>
<dbReference type="InterPro" id="IPR036628">
    <property type="entry name" value="Clp_N_dom_sf"/>
</dbReference>
<evidence type="ECO:0000313" key="3">
    <source>
        <dbReference type="EMBL" id="MFD0887432.1"/>
    </source>
</evidence>
<evidence type="ECO:0000259" key="2">
    <source>
        <dbReference type="PROSITE" id="PS51903"/>
    </source>
</evidence>
<dbReference type="GO" id="GO:0006508">
    <property type="term" value="P:proteolysis"/>
    <property type="evidence" value="ECO:0007669"/>
    <property type="project" value="UniProtKB-KW"/>
</dbReference>
<evidence type="ECO:0000256" key="1">
    <source>
        <dbReference type="PROSITE-ProRule" id="PRU01251"/>
    </source>
</evidence>
<accession>A0ABW3DWE9</accession>
<reference evidence="4" key="1">
    <citation type="journal article" date="2019" name="Int. J. Syst. Evol. Microbiol.">
        <title>The Global Catalogue of Microorganisms (GCM) 10K type strain sequencing project: providing services to taxonomists for standard genome sequencing and annotation.</title>
        <authorList>
            <consortium name="The Broad Institute Genomics Platform"/>
            <consortium name="The Broad Institute Genome Sequencing Center for Infectious Disease"/>
            <person name="Wu L."/>
            <person name="Ma J."/>
        </authorList>
    </citation>
    <scope>NUCLEOTIDE SEQUENCE [LARGE SCALE GENOMIC DNA]</scope>
    <source>
        <strain evidence="4">CCUG 62974</strain>
    </source>
</reference>
<keyword evidence="1" id="KW-0677">Repeat</keyword>
<dbReference type="GO" id="GO:0008233">
    <property type="term" value="F:peptidase activity"/>
    <property type="evidence" value="ECO:0007669"/>
    <property type="project" value="UniProtKB-KW"/>
</dbReference>
<name>A0ABW3DWE9_9ACTN</name>
<feature type="domain" description="Clp R" evidence="2">
    <location>
        <begin position="1"/>
        <end position="56"/>
    </location>
</feature>
<dbReference type="SUPFAM" id="SSF81923">
    <property type="entry name" value="Double Clp-N motif"/>
    <property type="match status" value="1"/>
</dbReference>